<protein>
    <submittedName>
        <fullName evidence="2">Uncharacterized protein</fullName>
    </submittedName>
</protein>
<dbReference type="RefSeq" id="WP_170834475.1">
    <property type="nucleotide sequence ID" value="NZ_FNHW01000006.1"/>
</dbReference>
<evidence type="ECO:0000313" key="2">
    <source>
        <dbReference type="EMBL" id="SDN51591.1"/>
    </source>
</evidence>
<organism evidence="2 3">
    <name type="scientific">Fictibacillus solisalsi</name>
    <dbReference type="NCBI Taxonomy" id="459525"/>
    <lineage>
        <taxon>Bacteria</taxon>
        <taxon>Bacillati</taxon>
        <taxon>Bacillota</taxon>
        <taxon>Bacilli</taxon>
        <taxon>Bacillales</taxon>
        <taxon>Fictibacillaceae</taxon>
        <taxon>Fictibacillus</taxon>
    </lineage>
</organism>
<name>A0A1H0C124_9BACL</name>
<feature type="compositionally biased region" description="Polar residues" evidence="1">
    <location>
        <begin position="24"/>
        <end position="33"/>
    </location>
</feature>
<gene>
    <name evidence="2" type="ORF">SAMN04488137_4736</name>
</gene>
<sequence length="48" mass="5468">MEHKTLGSKRIIASNKKPEDYVSTIENPSNQRGAFTGTRFVDEEVTER</sequence>
<keyword evidence="3" id="KW-1185">Reference proteome</keyword>
<evidence type="ECO:0000313" key="3">
    <source>
        <dbReference type="Proteomes" id="UP000199544"/>
    </source>
</evidence>
<feature type="region of interest" description="Disordered" evidence="1">
    <location>
        <begin position="17"/>
        <end position="48"/>
    </location>
</feature>
<proteinExistence type="predicted"/>
<accession>A0A1H0C124</accession>
<dbReference type="Proteomes" id="UP000199544">
    <property type="component" value="Unassembled WGS sequence"/>
</dbReference>
<dbReference type="AlphaFoldDB" id="A0A1H0C124"/>
<evidence type="ECO:0000256" key="1">
    <source>
        <dbReference type="SAM" id="MobiDB-lite"/>
    </source>
</evidence>
<reference evidence="3" key="1">
    <citation type="submission" date="2016-10" db="EMBL/GenBank/DDBJ databases">
        <authorList>
            <person name="Varghese N."/>
            <person name="Submissions S."/>
        </authorList>
    </citation>
    <scope>NUCLEOTIDE SEQUENCE [LARGE SCALE GENOMIC DNA]</scope>
    <source>
        <strain evidence="3">CGMCC 1.6854</strain>
    </source>
</reference>
<dbReference type="EMBL" id="FNHW01000006">
    <property type="protein sequence ID" value="SDN51591.1"/>
    <property type="molecule type" value="Genomic_DNA"/>
</dbReference>